<name>G0UYP8_TRYCI</name>
<dbReference type="VEuPathDB" id="TriTrypDB:TcIL3000_10_12970"/>
<feature type="region of interest" description="Disordered" evidence="1">
    <location>
        <begin position="564"/>
        <end position="591"/>
    </location>
</feature>
<feature type="region of interest" description="Disordered" evidence="1">
    <location>
        <begin position="445"/>
        <end position="469"/>
    </location>
</feature>
<feature type="region of interest" description="Disordered" evidence="1">
    <location>
        <begin position="246"/>
        <end position="268"/>
    </location>
</feature>
<feature type="compositionally biased region" description="Polar residues" evidence="1">
    <location>
        <begin position="354"/>
        <end position="395"/>
    </location>
</feature>
<sequence length="666" mass="71991">MDGSAIPAHFARLPAAEHALLLNRFKFLNMVQRIAAADVAEMIDTVGLEALLFKGTLENIPLATCSPKGALRNSRGKGPLAARGVSRGYDGGQQSGNAFAHQVSAGGARRRRFESTQQEKAFVNRLARPRSYRPLLDIVRERPPPGDLQQDTPLHSALVPANEAYPVERAAAGGACEENVDFGNGNPDLYGDDVVVDSNDEQLQSYMEGAENIWKPGDQSGQMNSVKGGNDDEKNRSALSMARFVNVPPSNGVGETNGQSALKADNGNAPSILLKGSWVRNQSTAAAGQSDGRDAALPSGINSARRVRGSFAPKTKPQAAADVQRVPMEVIRQASLLLSDKNTAETLQQQQQQHSPKGTSSGAQQFLHGNTTSTHRSHFQESGTQLRIPSLQASSVEKKDSEGDSAGVARREVARALPDDTVAALSLCIDKMLHDHRKVLEGILKDEQTPSGVPPSAAEHSQKGGRGGAMDGYMDMVQNKLAGEENTALTRGNELVAATGKGHGNNSLCDLSDEEDELLLASRLQRKVKLMGHDIDAIEERHKQCQLSSCEDDGVNQQSGARAVAATKEPGRPVVSSGVRPSQKGTTRRRGEIPRAIVERIRSYQKENCEYISYTERLWNTSKVTEQVFAHRLTESLLEDALREVFDEVGGILDTYVEGLMHHELQ</sequence>
<evidence type="ECO:0000313" key="2">
    <source>
        <dbReference type="EMBL" id="CCC94515.1"/>
    </source>
</evidence>
<accession>G0UYP8</accession>
<reference evidence="2" key="1">
    <citation type="journal article" date="2012" name="Proc. Natl. Acad. Sci. U.S.A.">
        <title>Antigenic diversity is generated by distinct evolutionary mechanisms in African trypanosome species.</title>
        <authorList>
            <person name="Jackson A.P."/>
            <person name="Berry A."/>
            <person name="Aslett M."/>
            <person name="Allison H.C."/>
            <person name="Burton P."/>
            <person name="Vavrova-Anderson J."/>
            <person name="Brown R."/>
            <person name="Browne H."/>
            <person name="Corton N."/>
            <person name="Hauser H."/>
            <person name="Gamble J."/>
            <person name="Gilderthorp R."/>
            <person name="Marcello L."/>
            <person name="McQuillan J."/>
            <person name="Otto T.D."/>
            <person name="Quail M.A."/>
            <person name="Sanders M.J."/>
            <person name="van Tonder A."/>
            <person name="Ginger M.L."/>
            <person name="Field M.C."/>
            <person name="Barry J.D."/>
            <person name="Hertz-Fowler C."/>
            <person name="Berriman M."/>
        </authorList>
    </citation>
    <scope>NUCLEOTIDE SEQUENCE</scope>
    <source>
        <strain evidence="2">IL3000</strain>
    </source>
</reference>
<proteinExistence type="predicted"/>
<feature type="region of interest" description="Disordered" evidence="1">
    <location>
        <begin position="91"/>
        <end position="117"/>
    </location>
</feature>
<evidence type="ECO:0000256" key="1">
    <source>
        <dbReference type="SAM" id="MobiDB-lite"/>
    </source>
</evidence>
<dbReference type="AlphaFoldDB" id="G0UYP8"/>
<organism evidence="2">
    <name type="scientific">Trypanosoma congolense (strain IL3000)</name>
    <dbReference type="NCBI Taxonomy" id="1068625"/>
    <lineage>
        <taxon>Eukaryota</taxon>
        <taxon>Discoba</taxon>
        <taxon>Euglenozoa</taxon>
        <taxon>Kinetoplastea</taxon>
        <taxon>Metakinetoplastina</taxon>
        <taxon>Trypanosomatida</taxon>
        <taxon>Trypanosomatidae</taxon>
        <taxon>Trypanosoma</taxon>
        <taxon>Nannomonas</taxon>
    </lineage>
</organism>
<feature type="region of interest" description="Disordered" evidence="1">
    <location>
        <begin position="344"/>
        <end position="411"/>
    </location>
</feature>
<dbReference type="EMBL" id="HE575323">
    <property type="protein sequence ID" value="CCC94515.1"/>
    <property type="molecule type" value="Genomic_DNA"/>
</dbReference>
<gene>
    <name evidence="2" type="ORF">TCIL3000_10_12970</name>
</gene>
<protein>
    <submittedName>
        <fullName evidence="2">Uncharacterized protein TCIL3000_10_12970</fullName>
    </submittedName>
</protein>
<feature type="region of interest" description="Disordered" evidence="1">
    <location>
        <begin position="305"/>
        <end position="324"/>
    </location>
</feature>